<reference evidence="1 3" key="1">
    <citation type="submission" date="2017-07" db="EMBL/GenBank/DDBJ databases">
        <title>Bifidobacterium novel species.</title>
        <authorList>
            <person name="Lugli G.A."/>
            <person name="Milani C."/>
            <person name="Duranti S."/>
            <person name="Mangifesta M."/>
        </authorList>
    </citation>
    <scope>NUCLEOTIDE SEQUENCE [LARGE SCALE GENOMIC DNA]</scope>
    <source>
        <strain evidence="1 3">45</strain>
    </source>
</reference>
<dbReference type="EMBL" id="CP071591">
    <property type="protein sequence ID" value="QSY58620.1"/>
    <property type="molecule type" value="Genomic_DNA"/>
</dbReference>
<keyword evidence="4" id="KW-1185">Reference proteome</keyword>
<organism evidence="1 3">
    <name type="scientific">Bifidobacterium imperatoris</name>
    <dbReference type="NCBI Taxonomy" id="2020965"/>
    <lineage>
        <taxon>Bacteria</taxon>
        <taxon>Bacillati</taxon>
        <taxon>Actinomycetota</taxon>
        <taxon>Actinomycetes</taxon>
        <taxon>Bifidobacteriales</taxon>
        <taxon>Bifidobacteriaceae</taxon>
        <taxon>Bifidobacterium</taxon>
    </lineage>
</organism>
<evidence type="ECO:0000313" key="4">
    <source>
        <dbReference type="Proteomes" id="UP000663067"/>
    </source>
</evidence>
<evidence type="ECO:0000313" key="1">
    <source>
        <dbReference type="EMBL" id="PLS24981.1"/>
    </source>
</evidence>
<name>A0A2N5ISR0_9BIFI</name>
<evidence type="ECO:0000313" key="3">
    <source>
        <dbReference type="Proteomes" id="UP000234855"/>
    </source>
</evidence>
<dbReference type="EMBL" id="NMWV01000011">
    <property type="protein sequence ID" value="PLS24981.1"/>
    <property type="molecule type" value="Genomic_DNA"/>
</dbReference>
<evidence type="ECO:0008006" key="5">
    <source>
        <dbReference type="Google" id="ProtNLM"/>
    </source>
</evidence>
<dbReference type="RefSeq" id="WP_101625599.1">
    <property type="nucleotide sequence ID" value="NZ_CP071591.1"/>
</dbReference>
<dbReference type="Proteomes" id="UP000663067">
    <property type="component" value="Chromosome"/>
</dbReference>
<proteinExistence type="predicted"/>
<dbReference type="AlphaFoldDB" id="A0A2N5ISR0"/>
<dbReference type="Proteomes" id="UP000234855">
    <property type="component" value="Unassembled WGS sequence"/>
</dbReference>
<evidence type="ECO:0000313" key="2">
    <source>
        <dbReference type="EMBL" id="QSY58620.1"/>
    </source>
</evidence>
<reference evidence="2 4" key="2">
    <citation type="submission" date="2021-03" db="EMBL/GenBank/DDBJ databases">
        <title>Genome sequencing of Bifidobacterium imperatoris JCM 32708.</title>
        <authorList>
            <person name="Kim J."/>
        </authorList>
    </citation>
    <scope>NUCLEOTIDE SEQUENCE [LARGE SCALE GENOMIC DNA]</scope>
    <source>
        <strain evidence="2 4">JCM 32708</strain>
    </source>
</reference>
<protein>
    <recommendedName>
        <fullName evidence="5">Terminase</fullName>
    </recommendedName>
</protein>
<gene>
    <name evidence="2" type="ORF">BLI708_05000</name>
    <name evidence="1" type="ORF">Tam1G_0837</name>
</gene>
<sequence>MDDLKPELIAADPYKSRKWDELTTGADIDPAAVPTLTLLVNWYAILDQCMRDISADDGTHVAYVNDQGDVKAMPQIATMKQASAEIRALNKQLFADGGDTALIRRETKAAQRDNPLERARRARELRLEVRNGGKAQRKAAT</sequence>
<accession>A0A2N5ISR0</accession>